<keyword evidence="4 7" id="KW-1133">Transmembrane helix</keyword>
<accession>A0A4Q6XTQ6</accession>
<dbReference type="OrthoDB" id="5772680at2"/>
<dbReference type="GO" id="GO:0005886">
    <property type="term" value="C:plasma membrane"/>
    <property type="evidence" value="ECO:0007669"/>
    <property type="project" value="UniProtKB-SubCell"/>
</dbReference>
<evidence type="ECO:0000259" key="8">
    <source>
        <dbReference type="Pfam" id="PF04024"/>
    </source>
</evidence>
<evidence type="ECO:0000256" key="1">
    <source>
        <dbReference type="ARBA" id="ARBA00004162"/>
    </source>
</evidence>
<feature type="transmembrane region" description="Helical" evidence="7">
    <location>
        <begin position="310"/>
        <end position="332"/>
    </location>
</feature>
<comment type="caution">
    <text evidence="11">The sequence shown here is derived from an EMBL/GenBank/DDBJ whole genome shotgun (WGS) entry which is preliminary data.</text>
</comment>
<evidence type="ECO:0000256" key="4">
    <source>
        <dbReference type="ARBA" id="ARBA00022989"/>
    </source>
</evidence>
<dbReference type="PANTHER" id="PTHR33885">
    <property type="entry name" value="PHAGE SHOCK PROTEIN C"/>
    <property type="match status" value="1"/>
</dbReference>
<dbReference type="PANTHER" id="PTHR33885:SF3">
    <property type="entry name" value="PHAGE SHOCK PROTEIN C"/>
    <property type="match status" value="1"/>
</dbReference>
<protein>
    <submittedName>
        <fullName evidence="11">PspC domain-containing protein</fullName>
    </submittedName>
</protein>
<dbReference type="InterPro" id="IPR054319">
    <property type="entry name" value="PspC-rel_ToastRack"/>
</dbReference>
<feature type="coiled-coil region" evidence="6">
    <location>
        <begin position="555"/>
        <end position="582"/>
    </location>
</feature>
<feature type="transmembrane region" description="Helical" evidence="7">
    <location>
        <begin position="170"/>
        <end position="200"/>
    </location>
</feature>
<dbReference type="AlphaFoldDB" id="A0A4Q6XTQ6"/>
<dbReference type="Pfam" id="PF04024">
    <property type="entry name" value="PspC"/>
    <property type="match status" value="1"/>
</dbReference>
<feature type="domain" description="PspC-related ToastRack" evidence="10">
    <location>
        <begin position="416"/>
        <end position="552"/>
    </location>
</feature>
<dbReference type="InterPro" id="IPR052027">
    <property type="entry name" value="PspC"/>
</dbReference>
<sequence length="610" mass="70024">MERTCFRGGNIPARTKRLIRASTYINKVMNRTIIININSIVFHIEEDAYDTLRSYMIDIKKHFGNTAESKEILEDIENRIAEMFNERIQTGRKEVINLEDVQRVITQMGQVSDFEESEGTAANEDFRHEQRAGQAPHVEYVGKKLMRDPDDKMLGGVCSGLARYFGIEPIWIRILLVLFFLLGGSGVLAYIILWIVMPIAETRADKMAMRGEEPNLQNFKKSFDEEAKSLSETFSDTGERHDRGSRTAGNLLSGCLGLIGKMIAWIMLIFAGLNLLGLFIFYVFNMMNFFGLENPMFFPPLKGLATNDGIIALTFGFLAIAIPFFALFFWLTRILFKTDKLNSYLSLTMFAAWIVSIVGIIYYCIATAQDFREKSTINVQKNIQRQEVYYFDEKDIRVLDASEQDSLQSKFNIQLDGQDLRNYLHSDINIYFESIDSLSQPYIQYSYSAKGKTYQLASERAHNIAYEAIQEGSTFLFPSHFLLMKNTLDRDQQVRVTVYLPKGARVVLQRSIEPKIRDISYWECLNNYPEAAQQKYTEWTMSGAGLVCVQKPQPLPKEEEEQEAVKSKMKALLEEIKDKKDSIIRIDGSDVTIEVKDNSVRINTKKQEEN</sequence>
<evidence type="ECO:0000313" key="11">
    <source>
        <dbReference type="EMBL" id="RZF60189.1"/>
    </source>
</evidence>
<dbReference type="InterPro" id="IPR007168">
    <property type="entry name" value="Phageshock_PspC_N"/>
</dbReference>
<evidence type="ECO:0000259" key="9">
    <source>
        <dbReference type="Pfam" id="PF22571"/>
    </source>
</evidence>
<keyword evidence="12" id="KW-1185">Reference proteome</keyword>
<dbReference type="InterPro" id="IPR054321">
    <property type="entry name" value="PspC-rel_TM"/>
</dbReference>
<reference evidence="11 12" key="1">
    <citation type="submission" date="2019-02" db="EMBL/GenBank/DDBJ databases">
        <authorList>
            <person name="Li Y."/>
        </authorList>
    </citation>
    <scope>NUCLEOTIDE SEQUENCE [LARGE SCALE GENOMIC DNA]</scope>
    <source>
        <strain evidence="11 12">30C10-4-7</strain>
    </source>
</reference>
<organism evidence="11 12">
    <name type="scientific">Sphingobacterium corticibacterium</name>
    <dbReference type="NCBI Taxonomy" id="2484746"/>
    <lineage>
        <taxon>Bacteria</taxon>
        <taxon>Pseudomonadati</taxon>
        <taxon>Bacteroidota</taxon>
        <taxon>Sphingobacteriia</taxon>
        <taxon>Sphingobacteriales</taxon>
        <taxon>Sphingobacteriaceae</taxon>
        <taxon>Sphingobacterium</taxon>
    </lineage>
</organism>
<feature type="domain" description="Phage shock protein PspC N-terminal" evidence="8">
    <location>
        <begin position="143"/>
        <end position="199"/>
    </location>
</feature>
<keyword evidence="6" id="KW-0175">Coiled coil</keyword>
<dbReference type="Pfam" id="PF22571">
    <property type="entry name" value="LiaI-LiaF-TM_PspC"/>
    <property type="match status" value="1"/>
</dbReference>
<feature type="transmembrane region" description="Helical" evidence="7">
    <location>
        <begin position="263"/>
        <end position="290"/>
    </location>
</feature>
<proteinExistence type="predicted"/>
<gene>
    <name evidence="11" type="ORF">EWE74_13830</name>
</gene>
<dbReference type="Proteomes" id="UP000292855">
    <property type="component" value="Unassembled WGS sequence"/>
</dbReference>
<evidence type="ECO:0000256" key="6">
    <source>
        <dbReference type="SAM" id="Coils"/>
    </source>
</evidence>
<dbReference type="EMBL" id="SGIT01000002">
    <property type="protein sequence ID" value="RZF60189.1"/>
    <property type="molecule type" value="Genomic_DNA"/>
</dbReference>
<feature type="transmembrane region" description="Helical" evidence="7">
    <location>
        <begin position="344"/>
        <end position="363"/>
    </location>
</feature>
<evidence type="ECO:0000256" key="3">
    <source>
        <dbReference type="ARBA" id="ARBA00022692"/>
    </source>
</evidence>
<evidence type="ECO:0000256" key="7">
    <source>
        <dbReference type="SAM" id="Phobius"/>
    </source>
</evidence>
<keyword evidence="5 7" id="KW-0472">Membrane</keyword>
<keyword evidence="3 7" id="KW-0812">Transmembrane</keyword>
<name>A0A4Q6XTQ6_9SPHI</name>
<dbReference type="Pfam" id="PF22744">
    <property type="entry name" value="Toast-rack_PspC-Cterm"/>
    <property type="match status" value="1"/>
</dbReference>
<evidence type="ECO:0000259" key="10">
    <source>
        <dbReference type="Pfam" id="PF22744"/>
    </source>
</evidence>
<evidence type="ECO:0000256" key="5">
    <source>
        <dbReference type="ARBA" id="ARBA00023136"/>
    </source>
</evidence>
<comment type="subcellular location">
    <subcellularLocation>
        <location evidence="1">Cell membrane</location>
        <topology evidence="1">Single-pass membrane protein</topology>
    </subcellularLocation>
</comment>
<feature type="domain" description="PspC-related transmembrane region" evidence="9">
    <location>
        <begin position="247"/>
        <end position="371"/>
    </location>
</feature>
<keyword evidence="2" id="KW-1003">Cell membrane</keyword>
<evidence type="ECO:0000313" key="12">
    <source>
        <dbReference type="Proteomes" id="UP000292855"/>
    </source>
</evidence>
<evidence type="ECO:0000256" key="2">
    <source>
        <dbReference type="ARBA" id="ARBA00022475"/>
    </source>
</evidence>